<organism evidence="5 8">
    <name type="scientific">Candidatus Segetimicrobium genomatis</name>
    <dbReference type="NCBI Taxonomy" id="2569760"/>
    <lineage>
        <taxon>Bacteria</taxon>
        <taxon>Bacillati</taxon>
        <taxon>Candidatus Sysuimicrobiota</taxon>
        <taxon>Candidatus Sysuimicrobiia</taxon>
        <taxon>Candidatus Sysuimicrobiales</taxon>
        <taxon>Candidatus Segetimicrobiaceae</taxon>
        <taxon>Candidatus Segetimicrobium</taxon>
    </lineage>
</organism>
<dbReference type="PRINTS" id="PR00332">
    <property type="entry name" value="HISTRIAD"/>
</dbReference>
<dbReference type="EMBL" id="VBAJ01000278">
    <property type="protein sequence ID" value="TMJ03815.1"/>
    <property type="molecule type" value="Genomic_DNA"/>
</dbReference>
<dbReference type="InterPro" id="IPR001310">
    <property type="entry name" value="Histidine_triad_HIT"/>
</dbReference>
<dbReference type="Pfam" id="PF01230">
    <property type="entry name" value="HIT"/>
    <property type="match status" value="1"/>
</dbReference>
<evidence type="ECO:0000259" key="4">
    <source>
        <dbReference type="PROSITE" id="PS51084"/>
    </source>
</evidence>
<feature type="domain" description="HIT" evidence="4">
    <location>
        <begin position="5"/>
        <end position="114"/>
    </location>
</feature>
<dbReference type="Proteomes" id="UP000318661">
    <property type="component" value="Unassembled WGS sequence"/>
</dbReference>
<dbReference type="EMBL" id="VBAI01000071">
    <property type="protein sequence ID" value="TMJ11340.1"/>
    <property type="molecule type" value="Genomic_DNA"/>
</dbReference>
<evidence type="ECO:0000313" key="7">
    <source>
        <dbReference type="Proteomes" id="UP000315217"/>
    </source>
</evidence>
<evidence type="ECO:0000313" key="6">
    <source>
        <dbReference type="EMBL" id="TMJ11340.1"/>
    </source>
</evidence>
<sequence length="114" mass="12512">MPDCVFCKIVAGAIPSQRVYEDDQVLAIRDINPQAPVHVLLLPKRHIASVLEITERHDVLLRRIVLAAGAIAQQEGIAERGFRLLTNTGPDGGQAVAHLHFHLLGGRKMEWPPG</sequence>
<evidence type="ECO:0000256" key="1">
    <source>
        <dbReference type="PIRSR" id="PIRSR601310-1"/>
    </source>
</evidence>
<evidence type="ECO:0000256" key="2">
    <source>
        <dbReference type="PIRSR" id="PIRSR601310-3"/>
    </source>
</evidence>
<proteinExistence type="predicted"/>
<dbReference type="PROSITE" id="PS00892">
    <property type="entry name" value="HIT_1"/>
    <property type="match status" value="1"/>
</dbReference>
<name>A0A537L704_9BACT</name>
<evidence type="ECO:0000256" key="3">
    <source>
        <dbReference type="PROSITE-ProRule" id="PRU00464"/>
    </source>
</evidence>
<dbReference type="InterPro" id="IPR011146">
    <property type="entry name" value="HIT-like"/>
</dbReference>
<feature type="short sequence motif" description="Histidine triad motif" evidence="2 3">
    <location>
        <begin position="98"/>
        <end position="102"/>
    </location>
</feature>
<dbReference type="Gene3D" id="3.30.428.10">
    <property type="entry name" value="HIT-like"/>
    <property type="match status" value="1"/>
</dbReference>
<feature type="active site" description="Tele-AMP-histidine intermediate" evidence="1">
    <location>
        <position position="100"/>
    </location>
</feature>
<reference evidence="7 8" key="1">
    <citation type="journal article" date="2019" name="Nat. Microbiol.">
        <title>Mediterranean grassland soil C-N compound turnover is dependent on rainfall and depth, and is mediated by genomically divergent microorganisms.</title>
        <authorList>
            <person name="Diamond S."/>
            <person name="Andeer P.F."/>
            <person name="Li Z."/>
            <person name="Crits-Christoph A."/>
            <person name="Burstein D."/>
            <person name="Anantharaman K."/>
            <person name="Lane K.R."/>
            <person name="Thomas B.C."/>
            <person name="Pan C."/>
            <person name="Northen T.R."/>
            <person name="Banfield J.F."/>
        </authorList>
    </citation>
    <scope>NUCLEOTIDE SEQUENCE [LARGE SCALE GENOMIC DNA]</scope>
    <source>
        <strain evidence="6">NP_1</strain>
        <strain evidence="5">NP_2</strain>
    </source>
</reference>
<dbReference type="Proteomes" id="UP000315217">
    <property type="component" value="Unassembled WGS sequence"/>
</dbReference>
<dbReference type="InterPro" id="IPR019808">
    <property type="entry name" value="Histidine_triad_CS"/>
</dbReference>
<dbReference type="AlphaFoldDB" id="A0A537L704"/>
<gene>
    <name evidence="6" type="ORF">E6G98_05195</name>
    <name evidence="5" type="ORF">E6G99_11205</name>
</gene>
<accession>A0A537L704</accession>
<evidence type="ECO:0000313" key="8">
    <source>
        <dbReference type="Proteomes" id="UP000318661"/>
    </source>
</evidence>
<protein>
    <submittedName>
        <fullName evidence="5">Histidine triad nucleotide-binding protein</fullName>
    </submittedName>
</protein>
<dbReference type="PROSITE" id="PS51084">
    <property type="entry name" value="HIT_2"/>
    <property type="match status" value="1"/>
</dbReference>
<dbReference type="CDD" id="cd01276">
    <property type="entry name" value="PKCI_related"/>
    <property type="match status" value="1"/>
</dbReference>
<evidence type="ECO:0000313" key="5">
    <source>
        <dbReference type="EMBL" id="TMJ03815.1"/>
    </source>
</evidence>
<dbReference type="PANTHER" id="PTHR23089">
    <property type="entry name" value="HISTIDINE TRIAD HIT PROTEIN"/>
    <property type="match status" value="1"/>
</dbReference>
<dbReference type="GO" id="GO:0003824">
    <property type="term" value="F:catalytic activity"/>
    <property type="evidence" value="ECO:0007669"/>
    <property type="project" value="InterPro"/>
</dbReference>
<comment type="caution">
    <text evidence="5">The sequence shown here is derived from an EMBL/GenBank/DDBJ whole genome shotgun (WGS) entry which is preliminary data.</text>
</comment>
<dbReference type="InterPro" id="IPR036265">
    <property type="entry name" value="HIT-like_sf"/>
</dbReference>
<dbReference type="SUPFAM" id="SSF54197">
    <property type="entry name" value="HIT-like"/>
    <property type="match status" value="1"/>
</dbReference>